<feature type="lipid moiety-binding region" description="Phosphatidylserine amidated glycine; alternate" evidence="5">
    <location>
        <position position="147"/>
    </location>
</feature>
<organism evidence="7 8">
    <name type="scientific">Tropilaelaps mercedesae</name>
    <dbReference type="NCBI Taxonomy" id="418985"/>
    <lineage>
        <taxon>Eukaryota</taxon>
        <taxon>Metazoa</taxon>
        <taxon>Ecdysozoa</taxon>
        <taxon>Arthropoda</taxon>
        <taxon>Chelicerata</taxon>
        <taxon>Arachnida</taxon>
        <taxon>Acari</taxon>
        <taxon>Parasitiformes</taxon>
        <taxon>Mesostigmata</taxon>
        <taxon>Gamasina</taxon>
        <taxon>Dermanyssoidea</taxon>
        <taxon>Laelapidae</taxon>
        <taxon>Tropilaelaps</taxon>
    </lineage>
</organism>
<proteinExistence type="inferred from homology"/>
<evidence type="ECO:0000256" key="5">
    <source>
        <dbReference type="PIRSR" id="PIRSR604241-50"/>
    </source>
</evidence>
<dbReference type="PANTHER" id="PTHR10969">
    <property type="entry name" value="MICROTUBULE-ASSOCIATED PROTEINS 1A/1B LIGHT CHAIN 3-RELATED"/>
    <property type="match status" value="1"/>
</dbReference>
<dbReference type="InParanoid" id="A0A1V9XQ92"/>
<dbReference type="GO" id="GO:0016020">
    <property type="term" value="C:membrane"/>
    <property type="evidence" value="ECO:0007669"/>
    <property type="project" value="UniProtKB-SubCell"/>
</dbReference>
<dbReference type="InterPro" id="IPR004241">
    <property type="entry name" value="Atg8-like"/>
</dbReference>
<comment type="subcellular location">
    <subcellularLocation>
        <location evidence="1">Membrane</location>
    </subcellularLocation>
</comment>
<dbReference type="Pfam" id="PF02991">
    <property type="entry name" value="ATG8"/>
    <property type="match status" value="1"/>
</dbReference>
<protein>
    <submittedName>
        <fullName evidence="7">Microtubule-associated proteins 1A/1B light chain 3A isoform 1</fullName>
    </submittedName>
</protein>
<keyword evidence="3" id="KW-0472">Membrane</keyword>
<sequence length="179" mass="20932">MNVACSMADNIHDRSFKQRRSFAQRKCDVENILEKYTDKIPCVIERYANEKRLPRLDSIPEESARQCFANGKSCFRSKFLVADYLTFGELLRTIRQRLELHPEQAFFLLVNQRVMPSNTMTMAEIYANEKDQDGYLYMVYATQDVFGAITDLDDSTRFVLRIPFQNSHSEEQSVETCKE</sequence>
<evidence type="ECO:0000256" key="3">
    <source>
        <dbReference type="ARBA" id="ARBA00023136"/>
    </source>
</evidence>
<comment type="caution">
    <text evidence="7">The sequence shown here is derived from an EMBL/GenBank/DDBJ whole genome shotgun (WGS) entry which is preliminary data.</text>
</comment>
<keyword evidence="6" id="KW-0072">Autophagy</keyword>
<dbReference type="OrthoDB" id="6738456at2759"/>
<dbReference type="SUPFAM" id="SSF54236">
    <property type="entry name" value="Ubiquitin-like"/>
    <property type="match status" value="1"/>
</dbReference>
<keyword evidence="8" id="KW-1185">Reference proteome</keyword>
<evidence type="ECO:0000256" key="1">
    <source>
        <dbReference type="ARBA" id="ARBA00004370"/>
    </source>
</evidence>
<gene>
    <name evidence="7" type="ORF">BIW11_08266</name>
</gene>
<comment type="similarity">
    <text evidence="2 6">Belongs to the ATG8 family.</text>
</comment>
<dbReference type="STRING" id="418985.A0A1V9XQ92"/>
<dbReference type="InterPro" id="IPR029071">
    <property type="entry name" value="Ubiquitin-like_domsf"/>
</dbReference>
<accession>A0A1V9XQ92</accession>
<dbReference type="Gene3D" id="3.10.20.90">
    <property type="entry name" value="Phosphatidylinositol 3-kinase Catalytic Subunit, Chain A, domain 1"/>
    <property type="match status" value="1"/>
</dbReference>
<dbReference type="GO" id="GO:0006914">
    <property type="term" value="P:autophagy"/>
    <property type="evidence" value="ECO:0007669"/>
    <property type="project" value="UniProtKB-KW"/>
</dbReference>
<dbReference type="EMBL" id="MNPL01006005">
    <property type="protein sequence ID" value="OQR75670.1"/>
    <property type="molecule type" value="Genomic_DNA"/>
</dbReference>
<keyword evidence="4 5" id="KW-0449">Lipoprotein</keyword>
<evidence type="ECO:0000256" key="2">
    <source>
        <dbReference type="ARBA" id="ARBA00007293"/>
    </source>
</evidence>
<evidence type="ECO:0000313" key="7">
    <source>
        <dbReference type="EMBL" id="OQR75670.1"/>
    </source>
</evidence>
<dbReference type="Proteomes" id="UP000192247">
    <property type="component" value="Unassembled WGS sequence"/>
</dbReference>
<name>A0A1V9XQ92_9ACAR</name>
<evidence type="ECO:0000256" key="6">
    <source>
        <dbReference type="RuleBase" id="RU004384"/>
    </source>
</evidence>
<dbReference type="AlphaFoldDB" id="A0A1V9XQ92"/>
<evidence type="ECO:0000313" key="8">
    <source>
        <dbReference type="Proteomes" id="UP000192247"/>
    </source>
</evidence>
<reference evidence="7 8" key="1">
    <citation type="journal article" date="2017" name="Gigascience">
        <title>Draft genome of the honey bee ectoparasitic mite, Tropilaelaps mercedesae, is shaped by the parasitic life history.</title>
        <authorList>
            <person name="Dong X."/>
            <person name="Armstrong S.D."/>
            <person name="Xia D."/>
            <person name="Makepeace B.L."/>
            <person name="Darby A.C."/>
            <person name="Kadowaki T."/>
        </authorList>
    </citation>
    <scope>NUCLEOTIDE SEQUENCE [LARGE SCALE GENOMIC DNA]</scope>
    <source>
        <strain evidence="7">Wuxi-XJTLU</strain>
    </source>
</reference>
<evidence type="ECO:0000256" key="4">
    <source>
        <dbReference type="ARBA" id="ARBA00023288"/>
    </source>
</evidence>